<sequence>MEFRQRFWAAALVALLSAGAAMATTVTGRSSTMLEWYDDPDGNSALPAYQYLMLNARNIHDTGIDFRFYGRLGTDLNDEVDADNRFYYAYAEKRGINDAIDLRVGRQFIFNPAGSSIMDGVNMNYDDGSFYTFSLFGGGDAQYYEGYHEKDLMFGGKVGGRFFDNNLKMNFAYLEKRDAGDTSHKLLGADAYYDHNNTVEVYGDYQFNYLADTMSYLRVGANYYQNEDWQVRTEYLSSKPVFSATSIYSVFAVSEYEEVMAQLTYRLGPGMFAFGRLTHEMYEEVSNANVIEAGIEQVRMERFSGSFSGVLRQHDEGQDLFGVRARGSYLLNHQYQVGGGASIDVFERSLQVYDGSETSLTGMYEETTHRIWADVTAFLSRAASLEARIERIQSDRWDEYYYGRIRFNYHF</sequence>
<name>E6W5R2_DESIS</name>
<gene>
    <name evidence="2" type="ordered locus">Selin_2482</name>
</gene>
<dbReference type="AlphaFoldDB" id="E6W5R2"/>
<keyword evidence="1" id="KW-0732">Signal</keyword>
<dbReference type="InParanoid" id="E6W5R2"/>
<feature type="signal peptide" evidence="1">
    <location>
        <begin position="1"/>
        <end position="23"/>
    </location>
</feature>
<feature type="chain" id="PRO_5003211473" evidence="1">
    <location>
        <begin position="24"/>
        <end position="411"/>
    </location>
</feature>
<reference evidence="2 3" key="1">
    <citation type="submission" date="2010-12" db="EMBL/GenBank/DDBJ databases">
        <title>Complete sequence of Desulfurispirillum indicum S5.</title>
        <authorList>
            <consortium name="US DOE Joint Genome Institute"/>
            <person name="Lucas S."/>
            <person name="Copeland A."/>
            <person name="Lapidus A."/>
            <person name="Cheng J.-F."/>
            <person name="Goodwin L."/>
            <person name="Pitluck S."/>
            <person name="Chertkov O."/>
            <person name="Held B."/>
            <person name="Detter J.C."/>
            <person name="Han C."/>
            <person name="Tapia R."/>
            <person name="Land M."/>
            <person name="Hauser L."/>
            <person name="Kyrpides N."/>
            <person name="Ivanova N."/>
            <person name="Mikhailova N."/>
            <person name="Haggblom M."/>
            <person name="Rauschenbach I."/>
            <person name="Bini E."/>
            <person name="Woyke T."/>
        </authorList>
    </citation>
    <scope>NUCLEOTIDE SEQUENCE [LARGE SCALE GENOMIC DNA]</scope>
    <source>
        <strain evidence="3">ATCC BAA-1389 / DSM 22839 / S5</strain>
    </source>
</reference>
<dbReference type="OrthoDB" id="238539at2"/>
<dbReference type="HOGENOM" id="CLU_682884_0_0_0"/>
<protein>
    <submittedName>
        <fullName evidence="2">Uncharacterized protein</fullName>
    </submittedName>
</protein>
<dbReference type="RefSeq" id="WP_013507068.1">
    <property type="nucleotide sequence ID" value="NC_014836.1"/>
</dbReference>
<organism evidence="2 3">
    <name type="scientific">Desulfurispirillum indicum (strain ATCC BAA-1389 / DSM 22839 / S5)</name>
    <dbReference type="NCBI Taxonomy" id="653733"/>
    <lineage>
        <taxon>Bacteria</taxon>
        <taxon>Pseudomonadati</taxon>
        <taxon>Chrysiogenota</taxon>
        <taxon>Chrysiogenia</taxon>
        <taxon>Chrysiogenales</taxon>
        <taxon>Chrysiogenaceae</taxon>
        <taxon>Desulfurispirillum</taxon>
    </lineage>
</organism>
<dbReference type="Proteomes" id="UP000002572">
    <property type="component" value="Chromosome"/>
</dbReference>
<dbReference type="EMBL" id="CP002432">
    <property type="protein sequence ID" value="ADU67197.1"/>
    <property type="molecule type" value="Genomic_DNA"/>
</dbReference>
<evidence type="ECO:0000256" key="1">
    <source>
        <dbReference type="SAM" id="SignalP"/>
    </source>
</evidence>
<dbReference type="KEGG" id="din:Selin_2482"/>
<proteinExistence type="predicted"/>
<dbReference type="STRING" id="653733.Selin_2482"/>
<dbReference type="eggNOG" id="ENOG50321RF">
    <property type="taxonomic scope" value="Bacteria"/>
</dbReference>
<accession>E6W5R2</accession>
<keyword evidence="3" id="KW-1185">Reference proteome</keyword>
<evidence type="ECO:0000313" key="2">
    <source>
        <dbReference type="EMBL" id="ADU67197.1"/>
    </source>
</evidence>
<dbReference type="SUPFAM" id="SSF56935">
    <property type="entry name" value="Porins"/>
    <property type="match status" value="1"/>
</dbReference>
<evidence type="ECO:0000313" key="3">
    <source>
        <dbReference type="Proteomes" id="UP000002572"/>
    </source>
</evidence>